<dbReference type="GeneID" id="63371930"/>
<evidence type="ECO:0000256" key="1">
    <source>
        <dbReference type="ARBA" id="ARBA00004304"/>
    </source>
</evidence>
<dbReference type="GO" id="GO:0015986">
    <property type="term" value="P:proton motive force-driven ATP synthesis"/>
    <property type="evidence" value="ECO:0007669"/>
    <property type="project" value="InterPro"/>
</dbReference>
<keyword evidence="4 12" id="KW-0813">Transport</keyword>
<comment type="similarity">
    <text evidence="2 12">Belongs to the ATPase protein 8 family.</text>
</comment>
<evidence type="ECO:0000256" key="6">
    <source>
        <dbReference type="ARBA" id="ARBA00022692"/>
    </source>
</evidence>
<dbReference type="GO" id="GO:0045259">
    <property type="term" value="C:proton-transporting ATP synthase complex"/>
    <property type="evidence" value="ECO:0007669"/>
    <property type="project" value="UniProtKB-KW"/>
</dbReference>
<dbReference type="CTD" id="4509"/>
<dbReference type="GO" id="GO:0015078">
    <property type="term" value="F:proton transmembrane transporter activity"/>
    <property type="evidence" value="ECO:0007669"/>
    <property type="project" value="InterPro"/>
</dbReference>
<dbReference type="EMBL" id="MW029469">
    <property type="protein sequence ID" value="QOU09740.1"/>
    <property type="molecule type" value="Genomic_DNA"/>
</dbReference>
<keyword evidence="6 12" id="KW-0812">Transmembrane</keyword>
<evidence type="ECO:0000256" key="12">
    <source>
        <dbReference type="RuleBase" id="RU003661"/>
    </source>
</evidence>
<organism evidence="14">
    <name type="scientific">Tanyptera hebeiensis</name>
    <dbReference type="NCBI Taxonomy" id="2782227"/>
    <lineage>
        <taxon>Eukaryota</taxon>
        <taxon>Metazoa</taxon>
        <taxon>Ecdysozoa</taxon>
        <taxon>Arthropoda</taxon>
        <taxon>Hexapoda</taxon>
        <taxon>Insecta</taxon>
        <taxon>Pterygota</taxon>
        <taxon>Neoptera</taxon>
        <taxon>Endopterygota</taxon>
        <taxon>Diptera</taxon>
        <taxon>Nematocera</taxon>
        <taxon>Tipuloidea</taxon>
        <taxon>Tipulidae</taxon>
        <taxon>Tanyptera</taxon>
    </lineage>
</organism>
<dbReference type="RefSeq" id="YP_010028954.1">
    <property type="nucleotide sequence ID" value="NC_053795.1"/>
</dbReference>
<evidence type="ECO:0000256" key="4">
    <source>
        <dbReference type="ARBA" id="ARBA00022448"/>
    </source>
</evidence>
<dbReference type="Pfam" id="PF00895">
    <property type="entry name" value="ATP-synt_8"/>
    <property type="match status" value="1"/>
</dbReference>
<evidence type="ECO:0000256" key="10">
    <source>
        <dbReference type="ARBA" id="ARBA00023128"/>
    </source>
</evidence>
<keyword evidence="9 12" id="KW-0406">Ion transport</keyword>
<evidence type="ECO:0000256" key="8">
    <source>
        <dbReference type="ARBA" id="ARBA00022989"/>
    </source>
</evidence>
<protein>
    <recommendedName>
        <fullName evidence="12">ATP synthase complex subunit 8</fullName>
    </recommendedName>
</protein>
<evidence type="ECO:0000256" key="7">
    <source>
        <dbReference type="ARBA" id="ARBA00022781"/>
    </source>
</evidence>
<evidence type="ECO:0000256" key="11">
    <source>
        <dbReference type="ARBA" id="ARBA00023136"/>
    </source>
</evidence>
<proteinExistence type="inferred from homology"/>
<keyword evidence="7 12" id="KW-0375">Hydrogen ion transport</keyword>
<feature type="transmembrane region" description="Helical" evidence="13">
    <location>
        <begin position="7"/>
        <end position="29"/>
    </location>
</feature>
<keyword evidence="10 12" id="KW-0496">Mitochondrion</keyword>
<gene>
    <name evidence="14" type="primary">ATP8</name>
</gene>
<keyword evidence="11 13" id="KW-0472">Membrane</keyword>
<sequence>MPQMSPINWLLLFIIFSITLIIFNTLNYFSFLPLTPKASQTEKKINSPLNWKW</sequence>
<evidence type="ECO:0000256" key="2">
    <source>
        <dbReference type="ARBA" id="ARBA00008892"/>
    </source>
</evidence>
<evidence type="ECO:0000256" key="5">
    <source>
        <dbReference type="ARBA" id="ARBA00022547"/>
    </source>
</evidence>
<evidence type="ECO:0000256" key="13">
    <source>
        <dbReference type="SAM" id="Phobius"/>
    </source>
</evidence>
<keyword evidence="5 12" id="KW-0138">CF(0)</keyword>
<comment type="subcellular location">
    <subcellularLocation>
        <location evidence="1 12">Mitochondrion membrane</location>
        <topology evidence="1 12">Single-pass membrane protein</topology>
    </subcellularLocation>
</comment>
<accession>A0A7M2JF83</accession>
<evidence type="ECO:0000256" key="3">
    <source>
        <dbReference type="ARBA" id="ARBA00011291"/>
    </source>
</evidence>
<dbReference type="AlphaFoldDB" id="A0A7M2JF83"/>
<dbReference type="InterPro" id="IPR001421">
    <property type="entry name" value="ATP8_metazoa"/>
</dbReference>
<evidence type="ECO:0000313" key="14">
    <source>
        <dbReference type="EMBL" id="QOU09740.1"/>
    </source>
</evidence>
<name>A0A7M2JF83_9DIPT</name>
<comment type="subunit">
    <text evidence="3">F-type ATPases have 2 components, CF(1) - the catalytic core - and CF(0) - the membrane proton channel.</text>
</comment>
<reference evidence="14" key="1">
    <citation type="submission" date="2020-09" db="EMBL/GenBank/DDBJ databases">
        <title>Tanyptera (Tanyptera) hebeiensis Yang et Yang (Diptera: Tipulidae) newly recorded from Shandong, China: sequencing and phylogenetic analysis of the mitochondrial genome.</title>
        <authorList>
            <person name="Zhao C."/>
            <person name="Kang Z."/>
            <person name="Xu Y."/>
            <person name="Zhang X."/>
        </authorList>
    </citation>
    <scope>NUCLEOTIDE SEQUENCE</scope>
</reference>
<keyword evidence="8 13" id="KW-1133">Transmembrane helix</keyword>
<dbReference type="GO" id="GO:0031966">
    <property type="term" value="C:mitochondrial membrane"/>
    <property type="evidence" value="ECO:0007669"/>
    <property type="project" value="UniProtKB-SubCell"/>
</dbReference>
<evidence type="ECO:0000256" key="9">
    <source>
        <dbReference type="ARBA" id="ARBA00023065"/>
    </source>
</evidence>
<geneLocation type="mitochondrion" evidence="14"/>